<name>A0A1G2FMW2_9BACT</name>
<gene>
    <name evidence="3" type="ORF">A3E90_03045</name>
</gene>
<reference evidence="3 4" key="1">
    <citation type="journal article" date="2016" name="Nat. Commun.">
        <title>Thousands of microbial genomes shed light on interconnected biogeochemical processes in an aquifer system.</title>
        <authorList>
            <person name="Anantharaman K."/>
            <person name="Brown C.T."/>
            <person name="Hug L.A."/>
            <person name="Sharon I."/>
            <person name="Castelle C.J."/>
            <person name="Probst A.J."/>
            <person name="Thomas B.C."/>
            <person name="Singh A."/>
            <person name="Wilkins M.J."/>
            <person name="Karaoz U."/>
            <person name="Brodie E.L."/>
            <person name="Williams K.H."/>
            <person name="Hubbard S.S."/>
            <person name="Banfield J.F."/>
        </authorList>
    </citation>
    <scope>NUCLEOTIDE SEQUENCE [LARGE SCALE GENOMIC DNA]</scope>
</reference>
<keyword evidence="1" id="KW-0472">Membrane</keyword>
<dbReference type="InterPro" id="IPR047589">
    <property type="entry name" value="DUF11_rpt"/>
</dbReference>
<accession>A0A1G2FMW2</accession>
<evidence type="ECO:0000313" key="4">
    <source>
        <dbReference type="Proteomes" id="UP000177247"/>
    </source>
</evidence>
<evidence type="ECO:0000259" key="2">
    <source>
        <dbReference type="Pfam" id="PF01345"/>
    </source>
</evidence>
<organism evidence="3 4">
    <name type="scientific">Candidatus Portnoybacteria bacterium RIFCSPHIGHO2_12_FULL_40_11</name>
    <dbReference type="NCBI Taxonomy" id="1801998"/>
    <lineage>
        <taxon>Bacteria</taxon>
        <taxon>Candidatus Portnoyibacteriota</taxon>
    </lineage>
</organism>
<dbReference type="Pfam" id="PF01345">
    <property type="entry name" value="DUF11"/>
    <property type="match status" value="1"/>
</dbReference>
<dbReference type="InterPro" id="IPR001434">
    <property type="entry name" value="OmcB-like_DUF11"/>
</dbReference>
<dbReference type="Proteomes" id="UP000177247">
    <property type="component" value="Unassembled WGS sequence"/>
</dbReference>
<comment type="caution">
    <text evidence="3">The sequence shown here is derived from an EMBL/GenBank/DDBJ whole genome shotgun (WGS) entry which is preliminary data.</text>
</comment>
<dbReference type="AlphaFoldDB" id="A0A1G2FMW2"/>
<sequence length="225" mass="24880">MKNNIFKIIILGAVGGMFLIWPVFSFSQSPQDFPMMEMTMSVDKEQARPGDFLNYAIYFRNVGHWTAYDMELEDSFPKGTSLESTSFHASNLSRSKIEYSLPDFVPGASQTIFLKLRVDDETKDGTVLINKAVLSYGDGRQRTKYLVSAQSRSLLKTTLTTGQISKANEIMVPVAKAKEITAPVGSHALLVNLGLASLTAGFGVLIFYLVVRNRKKGLDPAPIED</sequence>
<proteinExistence type="predicted"/>
<feature type="domain" description="DUF11" evidence="2">
    <location>
        <begin position="37"/>
        <end position="135"/>
    </location>
</feature>
<protein>
    <recommendedName>
        <fullName evidence="2">DUF11 domain-containing protein</fullName>
    </recommendedName>
</protein>
<keyword evidence="1" id="KW-0812">Transmembrane</keyword>
<feature type="transmembrane region" description="Helical" evidence="1">
    <location>
        <begin position="189"/>
        <end position="211"/>
    </location>
</feature>
<dbReference type="NCBIfam" id="TIGR01451">
    <property type="entry name" value="B_ant_repeat"/>
    <property type="match status" value="1"/>
</dbReference>
<evidence type="ECO:0000313" key="3">
    <source>
        <dbReference type="EMBL" id="OGZ38938.1"/>
    </source>
</evidence>
<dbReference type="EMBL" id="MHNC01000014">
    <property type="protein sequence ID" value="OGZ38938.1"/>
    <property type="molecule type" value="Genomic_DNA"/>
</dbReference>
<keyword evidence="1" id="KW-1133">Transmembrane helix</keyword>
<evidence type="ECO:0000256" key="1">
    <source>
        <dbReference type="SAM" id="Phobius"/>
    </source>
</evidence>